<feature type="region of interest" description="Disordered" evidence="1">
    <location>
        <begin position="77"/>
        <end position="112"/>
    </location>
</feature>
<evidence type="ECO:0000256" key="1">
    <source>
        <dbReference type="SAM" id="MobiDB-lite"/>
    </source>
</evidence>
<dbReference type="PANTHER" id="PTHR34357:SF2">
    <property type="entry name" value="F26F24.3-RELATED"/>
    <property type="match status" value="1"/>
</dbReference>
<dbReference type="PANTHER" id="PTHR34357">
    <property type="entry name" value="F7A19.14 PROTEIN-RELATED"/>
    <property type="match status" value="1"/>
</dbReference>
<evidence type="ECO:0000313" key="3">
    <source>
        <dbReference type="EMBL" id="EWM21011.1"/>
    </source>
</evidence>
<feature type="compositionally biased region" description="Low complexity" evidence="1">
    <location>
        <begin position="91"/>
        <end position="106"/>
    </location>
</feature>
<organism evidence="3 4">
    <name type="scientific">Nannochloropsis gaditana</name>
    <dbReference type="NCBI Taxonomy" id="72520"/>
    <lineage>
        <taxon>Eukaryota</taxon>
        <taxon>Sar</taxon>
        <taxon>Stramenopiles</taxon>
        <taxon>Ochrophyta</taxon>
        <taxon>Eustigmatophyceae</taxon>
        <taxon>Eustigmatales</taxon>
        <taxon>Monodopsidaceae</taxon>
        <taxon>Nannochloropsis</taxon>
    </lineage>
</organism>
<feature type="domain" description="GCK" evidence="2">
    <location>
        <begin position="139"/>
        <end position="220"/>
    </location>
</feature>
<accession>W7TKU8</accession>
<evidence type="ECO:0000259" key="2">
    <source>
        <dbReference type="SMART" id="SM01227"/>
    </source>
</evidence>
<dbReference type="InterPro" id="IPR012891">
    <property type="entry name" value="GCK_dom"/>
</dbReference>
<dbReference type="Gene3D" id="1.10.287.2900">
    <property type="match status" value="1"/>
</dbReference>
<dbReference type="EMBL" id="AZIL01002699">
    <property type="protein sequence ID" value="EWM21011.1"/>
    <property type="molecule type" value="Genomic_DNA"/>
</dbReference>
<evidence type="ECO:0000313" key="4">
    <source>
        <dbReference type="Proteomes" id="UP000019335"/>
    </source>
</evidence>
<protein>
    <submittedName>
        <fullName evidence="3">GCK domain-containing protein</fullName>
    </submittedName>
</protein>
<dbReference type="OrthoDB" id="194381at2759"/>
<gene>
    <name evidence="3" type="ORF">Naga_100081g2</name>
</gene>
<dbReference type="SMART" id="SM01227">
    <property type="entry name" value="GCK"/>
    <property type="match status" value="1"/>
</dbReference>
<feature type="compositionally biased region" description="Basic and acidic residues" evidence="1">
    <location>
        <begin position="250"/>
        <end position="264"/>
    </location>
</feature>
<reference evidence="3 4" key="1">
    <citation type="journal article" date="2014" name="Mol. Plant">
        <title>Chromosome Scale Genome Assembly and Transcriptome Profiling of Nannochloropsis gaditana in Nitrogen Depletion.</title>
        <authorList>
            <person name="Corteggiani Carpinelli E."/>
            <person name="Telatin A."/>
            <person name="Vitulo N."/>
            <person name="Forcato C."/>
            <person name="D'Angelo M."/>
            <person name="Schiavon R."/>
            <person name="Vezzi A."/>
            <person name="Giacometti G.M."/>
            <person name="Morosinotto T."/>
            <person name="Valle G."/>
        </authorList>
    </citation>
    <scope>NUCLEOTIDE SEQUENCE [LARGE SCALE GENOMIC DNA]</scope>
    <source>
        <strain evidence="3 4">B-31</strain>
    </source>
</reference>
<feature type="region of interest" description="Disordered" evidence="1">
    <location>
        <begin position="210"/>
        <end position="310"/>
    </location>
</feature>
<sequence length="310" mass="32887">MFRFQSCARQAARRAFVSAASMAPRAHQAPHFVAAGITGAGTCLLLAHSMPAQADAALPATDTSSASPSTSFTITARLSKSGASKEEKAKPSQSSSSSEPHPASPEGRPLTPAGDIAAVLSEMEEEDEGRYDSVELEETECPLCHFMRASPCGATWVRWEKCIHFHKSKEEDFVGPCARVTLKLAECIQQHQNDFPPTLRNALLGGADVEEGEGDEAEEKDGAKGVTEGGDKDRGEDILQSSSTSSTGGKSDRLKKNFTLHEDHEETDQSEGDEHPVKSASPGALPPSRSPNGAEEGESEDGNAEGPIKK</sequence>
<comment type="caution">
    <text evidence="3">The sequence shown here is derived from an EMBL/GenBank/DDBJ whole genome shotgun (WGS) entry which is preliminary data.</text>
</comment>
<keyword evidence="4" id="KW-1185">Reference proteome</keyword>
<name>W7TKU8_9STRA</name>
<proteinExistence type="predicted"/>
<feature type="compositionally biased region" description="Acidic residues" evidence="1">
    <location>
        <begin position="210"/>
        <end position="219"/>
    </location>
</feature>
<dbReference type="Proteomes" id="UP000019335">
    <property type="component" value="Unassembled WGS sequence"/>
</dbReference>
<dbReference type="Pfam" id="PF07802">
    <property type="entry name" value="GCK"/>
    <property type="match status" value="1"/>
</dbReference>
<dbReference type="AlphaFoldDB" id="W7TKU8"/>